<dbReference type="Pfam" id="PF13439">
    <property type="entry name" value="Glyco_transf_4"/>
    <property type="match status" value="1"/>
</dbReference>
<dbReference type="SUPFAM" id="SSF53756">
    <property type="entry name" value="UDP-Glycosyltransferase/glycogen phosphorylase"/>
    <property type="match status" value="1"/>
</dbReference>
<feature type="non-terminal residue" evidence="2">
    <location>
        <position position="245"/>
    </location>
</feature>
<proteinExistence type="predicted"/>
<accession>A0A382L1S8</accession>
<dbReference type="EMBL" id="UINC01083736">
    <property type="protein sequence ID" value="SVC29733.1"/>
    <property type="molecule type" value="Genomic_DNA"/>
</dbReference>
<dbReference type="InterPro" id="IPR028098">
    <property type="entry name" value="Glyco_trans_4-like_N"/>
</dbReference>
<dbReference type="Gene3D" id="3.40.50.2000">
    <property type="entry name" value="Glycogen Phosphorylase B"/>
    <property type="match status" value="1"/>
</dbReference>
<organism evidence="2">
    <name type="scientific">marine metagenome</name>
    <dbReference type="NCBI Taxonomy" id="408172"/>
    <lineage>
        <taxon>unclassified sequences</taxon>
        <taxon>metagenomes</taxon>
        <taxon>ecological metagenomes</taxon>
    </lineage>
</organism>
<dbReference type="AlphaFoldDB" id="A0A382L1S8"/>
<name>A0A382L1S8_9ZZZZ</name>
<evidence type="ECO:0000259" key="1">
    <source>
        <dbReference type="Pfam" id="PF13439"/>
    </source>
</evidence>
<sequence>MKKMKILFVNYSIGGYAGDAVQMITIVKGLNDKDHEVVIATTDGDGYSYDETKSKMYAPIRKKLLEANGKIIKIDGMSVYPIHCLSSRFGMYCPSAAKEARKIIKKFDVVYVINWYYHLGMVFAKISHELKIPLIVGPMASLEDVARSTKKRQKLLADRMYTNDMLKNSNGFHCVGNQEKESLVKLGVNPNKIQVIDNAIMVDDKKNIKKTEIFKKIDLSQNKDPFLITIGRIDPKKGLELLLLT</sequence>
<feature type="domain" description="Glycosyltransferase subfamily 4-like N-terminal" evidence="1">
    <location>
        <begin position="20"/>
        <end position="200"/>
    </location>
</feature>
<reference evidence="2" key="1">
    <citation type="submission" date="2018-05" db="EMBL/GenBank/DDBJ databases">
        <authorList>
            <person name="Lanie J.A."/>
            <person name="Ng W.-L."/>
            <person name="Kazmierczak K.M."/>
            <person name="Andrzejewski T.M."/>
            <person name="Davidsen T.M."/>
            <person name="Wayne K.J."/>
            <person name="Tettelin H."/>
            <person name="Glass J.I."/>
            <person name="Rusch D."/>
            <person name="Podicherti R."/>
            <person name="Tsui H.-C.T."/>
            <person name="Winkler M.E."/>
        </authorList>
    </citation>
    <scope>NUCLEOTIDE SEQUENCE</scope>
</reference>
<protein>
    <recommendedName>
        <fullName evidence="1">Glycosyltransferase subfamily 4-like N-terminal domain-containing protein</fullName>
    </recommendedName>
</protein>
<evidence type="ECO:0000313" key="2">
    <source>
        <dbReference type="EMBL" id="SVC29733.1"/>
    </source>
</evidence>
<gene>
    <name evidence="2" type="ORF">METZ01_LOCUS282587</name>
</gene>